<accession>A0A381UZS8</accession>
<dbReference type="AlphaFoldDB" id="A0A381UZS8"/>
<name>A0A381UZS8_9ZZZZ</name>
<sequence>MSFFKVKNILNNYGYEFIHLKSTSTTMDDA</sequence>
<proteinExistence type="predicted"/>
<evidence type="ECO:0000313" key="1">
    <source>
        <dbReference type="EMBL" id="SVA33622.1"/>
    </source>
</evidence>
<dbReference type="EMBL" id="UINC01007491">
    <property type="protein sequence ID" value="SVA33622.1"/>
    <property type="molecule type" value="Genomic_DNA"/>
</dbReference>
<reference evidence="1" key="1">
    <citation type="submission" date="2018-05" db="EMBL/GenBank/DDBJ databases">
        <authorList>
            <person name="Lanie J.A."/>
            <person name="Ng W.-L."/>
            <person name="Kazmierczak K.M."/>
            <person name="Andrzejewski T.M."/>
            <person name="Davidsen T.M."/>
            <person name="Wayne K.J."/>
            <person name="Tettelin H."/>
            <person name="Glass J.I."/>
            <person name="Rusch D."/>
            <person name="Podicherti R."/>
            <person name="Tsui H.-C.T."/>
            <person name="Winkler M.E."/>
        </authorList>
    </citation>
    <scope>NUCLEOTIDE SEQUENCE</scope>
</reference>
<feature type="non-terminal residue" evidence="1">
    <location>
        <position position="30"/>
    </location>
</feature>
<gene>
    <name evidence="1" type="ORF">METZ01_LOCUS86476</name>
</gene>
<protein>
    <submittedName>
        <fullName evidence="1">Uncharacterized protein</fullName>
    </submittedName>
</protein>
<organism evidence="1">
    <name type="scientific">marine metagenome</name>
    <dbReference type="NCBI Taxonomy" id="408172"/>
    <lineage>
        <taxon>unclassified sequences</taxon>
        <taxon>metagenomes</taxon>
        <taxon>ecological metagenomes</taxon>
    </lineage>
</organism>